<feature type="transmembrane region" description="Helical" evidence="1">
    <location>
        <begin position="208"/>
        <end position="229"/>
    </location>
</feature>
<comment type="caution">
    <text evidence="2">The sequence shown here is derived from an EMBL/GenBank/DDBJ whole genome shotgun (WGS) entry which is preliminary data.</text>
</comment>
<feature type="transmembrane region" description="Helical" evidence="1">
    <location>
        <begin position="235"/>
        <end position="257"/>
    </location>
</feature>
<keyword evidence="1" id="KW-0812">Transmembrane</keyword>
<proteinExistence type="predicted"/>
<gene>
    <name evidence="2" type="ORF">H5P28_04060</name>
</gene>
<dbReference type="RefSeq" id="WP_185674433.1">
    <property type="nucleotide sequence ID" value="NZ_JACHVB010000013.1"/>
</dbReference>
<keyword evidence="1" id="KW-0472">Membrane</keyword>
<feature type="transmembrane region" description="Helical" evidence="1">
    <location>
        <begin position="145"/>
        <end position="170"/>
    </location>
</feature>
<feature type="transmembrane region" description="Helical" evidence="1">
    <location>
        <begin position="303"/>
        <end position="325"/>
    </location>
</feature>
<dbReference type="Proteomes" id="UP000546464">
    <property type="component" value="Unassembled WGS sequence"/>
</dbReference>
<dbReference type="AlphaFoldDB" id="A0A842HBI2"/>
<evidence type="ECO:0000313" key="3">
    <source>
        <dbReference type="Proteomes" id="UP000546464"/>
    </source>
</evidence>
<organism evidence="2 3">
    <name type="scientific">Ruficoccus amylovorans</name>
    <dbReference type="NCBI Taxonomy" id="1804625"/>
    <lineage>
        <taxon>Bacteria</taxon>
        <taxon>Pseudomonadati</taxon>
        <taxon>Verrucomicrobiota</taxon>
        <taxon>Opitutia</taxon>
        <taxon>Puniceicoccales</taxon>
        <taxon>Cerasicoccaceae</taxon>
        <taxon>Ruficoccus</taxon>
    </lineage>
</organism>
<keyword evidence="1" id="KW-1133">Transmembrane helix</keyword>
<keyword evidence="3" id="KW-1185">Reference proteome</keyword>
<protein>
    <recommendedName>
        <fullName evidence="4">YrhK domain-containing protein</fullName>
    </recommendedName>
</protein>
<dbReference type="EMBL" id="JACHVB010000013">
    <property type="protein sequence ID" value="MBC2593428.1"/>
    <property type="molecule type" value="Genomic_DNA"/>
</dbReference>
<feature type="transmembrane region" description="Helical" evidence="1">
    <location>
        <begin position="269"/>
        <end position="291"/>
    </location>
</feature>
<reference evidence="2 3" key="1">
    <citation type="submission" date="2020-07" db="EMBL/GenBank/DDBJ databases">
        <authorList>
            <person name="Feng X."/>
        </authorList>
    </citation>
    <scope>NUCLEOTIDE SEQUENCE [LARGE SCALE GENOMIC DNA]</scope>
    <source>
        <strain evidence="2 3">JCM31066</strain>
    </source>
</reference>
<accession>A0A842HBI2</accession>
<sequence length="347" mass="39748">MTRPVNRMPGVPVNRVETDQKLPAEGLPPHVDFPAHWELLRTDRVGRCVTRVIHRLPDGRLHVWTSRRHRKHLGALITEGAEADLKAIERRLRTDLRHFHWWGWRFDHLSWWIGLIFIIGSICFVLGTVPMAFSTIAQWMGWSAWALDFTCFMGSVFFTIGSSMLVLEALNAPSDPSRSHAGKPARRRWRWFGWEWGRIDFRAAVVQLTGACIFNINCGMALVAGLSWWQSDLYVWTPSTLASCCFVMASYIGLVEVSHRRWAWLVWDMAWWINFFSLLGSFGFLCSSLVGYFGQGPLEFPQWWGNFFALMIGSWFFLFSTYLLVPEVLSEDDPATPADGREAASGG</sequence>
<name>A0A842HBI2_9BACT</name>
<evidence type="ECO:0000256" key="1">
    <source>
        <dbReference type="SAM" id="Phobius"/>
    </source>
</evidence>
<evidence type="ECO:0000313" key="2">
    <source>
        <dbReference type="EMBL" id="MBC2593428.1"/>
    </source>
</evidence>
<evidence type="ECO:0008006" key="4">
    <source>
        <dbReference type="Google" id="ProtNLM"/>
    </source>
</evidence>
<feature type="transmembrane region" description="Helical" evidence="1">
    <location>
        <begin position="109"/>
        <end position="133"/>
    </location>
</feature>